<comment type="caution">
    <text evidence="5">Lacks conserved residue(s) required for the propagation of feature annotation.</text>
</comment>
<evidence type="ECO:0000256" key="2">
    <source>
        <dbReference type="ARBA" id="ARBA00023015"/>
    </source>
</evidence>
<keyword evidence="4" id="KW-0804">Transcription</keyword>
<dbReference type="PANTHER" id="PTHR30055">
    <property type="entry name" value="HTH-TYPE TRANSCRIPTIONAL REGULATOR RUTR"/>
    <property type="match status" value="1"/>
</dbReference>
<accession>A0ABR6L2U6</accession>
<dbReference type="InterPro" id="IPR001647">
    <property type="entry name" value="HTH_TetR"/>
</dbReference>
<protein>
    <submittedName>
        <fullName evidence="7">TetR/AcrR family transcriptional repressor of bet genes</fullName>
    </submittedName>
</protein>
<dbReference type="Proteomes" id="UP000539538">
    <property type="component" value="Unassembled WGS sequence"/>
</dbReference>
<dbReference type="InterPro" id="IPR036271">
    <property type="entry name" value="Tet_transcr_reg_TetR-rel_C_sf"/>
</dbReference>
<dbReference type="PANTHER" id="PTHR30055:SF226">
    <property type="entry name" value="HTH-TYPE TRANSCRIPTIONAL REGULATOR PKSA"/>
    <property type="match status" value="1"/>
</dbReference>
<evidence type="ECO:0000256" key="4">
    <source>
        <dbReference type="ARBA" id="ARBA00023163"/>
    </source>
</evidence>
<comment type="caution">
    <text evidence="7">The sequence shown here is derived from an EMBL/GenBank/DDBJ whole genome shotgun (WGS) entry which is preliminary data.</text>
</comment>
<keyword evidence="1" id="KW-0678">Repressor</keyword>
<evidence type="ECO:0000256" key="5">
    <source>
        <dbReference type="PROSITE-ProRule" id="PRU00335"/>
    </source>
</evidence>
<dbReference type="NCBIfam" id="NF001978">
    <property type="entry name" value="PRK00767.1"/>
    <property type="match status" value="1"/>
</dbReference>
<dbReference type="Pfam" id="PF13977">
    <property type="entry name" value="TetR_C_6"/>
    <property type="match status" value="1"/>
</dbReference>
<evidence type="ECO:0000259" key="6">
    <source>
        <dbReference type="PROSITE" id="PS50977"/>
    </source>
</evidence>
<feature type="domain" description="HTH tetR-type" evidence="6">
    <location>
        <begin position="1"/>
        <end position="37"/>
    </location>
</feature>
<keyword evidence="2" id="KW-0805">Transcription regulation</keyword>
<dbReference type="Gene3D" id="1.10.357.10">
    <property type="entry name" value="Tetracycline Repressor, domain 2"/>
    <property type="match status" value="1"/>
</dbReference>
<dbReference type="PROSITE" id="PS50977">
    <property type="entry name" value="HTH_TETR_2"/>
    <property type="match status" value="1"/>
</dbReference>
<name>A0ABR6L2U6_9HYPH</name>
<dbReference type="InterPro" id="IPR009057">
    <property type="entry name" value="Homeodomain-like_sf"/>
</dbReference>
<evidence type="ECO:0000256" key="1">
    <source>
        <dbReference type="ARBA" id="ARBA00022491"/>
    </source>
</evidence>
<dbReference type="InterPro" id="IPR050109">
    <property type="entry name" value="HTH-type_TetR-like_transc_reg"/>
</dbReference>
<evidence type="ECO:0000256" key="3">
    <source>
        <dbReference type="ARBA" id="ARBA00023125"/>
    </source>
</evidence>
<keyword evidence="8" id="KW-1185">Reference proteome</keyword>
<keyword evidence="3 5" id="KW-0238">DNA-binding</keyword>
<dbReference type="EMBL" id="JACHOT010000003">
    <property type="protein sequence ID" value="MBB4651122.1"/>
    <property type="molecule type" value="Genomic_DNA"/>
</dbReference>
<organism evidence="7 8">
    <name type="scientific">Aminobacter niigataensis</name>
    <dbReference type="NCBI Taxonomy" id="83265"/>
    <lineage>
        <taxon>Bacteria</taxon>
        <taxon>Pseudomonadati</taxon>
        <taxon>Pseudomonadota</taxon>
        <taxon>Alphaproteobacteria</taxon>
        <taxon>Hyphomicrobiales</taxon>
        <taxon>Phyllobacteriaceae</taxon>
        <taxon>Aminobacter</taxon>
    </lineage>
</organism>
<sequence>MASIAGRAGMSAGLVNHYFDSKEELMALAMRNLSNLFRQDIMRVAPADPTPAQRLRAIVDGSFAPQHLGAPKRAATWMQFMIASQTEPRIKHLYQLTGARFVSNIRYAVRRLVPPEQVDDTVHGIAAMIDGFFWQIASDYEEADLERSRRICWRYICLLIPAVEE</sequence>
<dbReference type="SUPFAM" id="SSF48498">
    <property type="entry name" value="Tetracyclin repressor-like, C-terminal domain"/>
    <property type="match status" value="1"/>
</dbReference>
<proteinExistence type="predicted"/>
<dbReference type="Pfam" id="PF00440">
    <property type="entry name" value="TetR_N"/>
    <property type="match status" value="1"/>
</dbReference>
<reference evidence="7 8" key="1">
    <citation type="submission" date="2020-08" db="EMBL/GenBank/DDBJ databases">
        <title>Genomic Encyclopedia of Type Strains, Phase IV (KMG-IV): sequencing the most valuable type-strain genomes for metagenomic binning, comparative biology and taxonomic classification.</title>
        <authorList>
            <person name="Goeker M."/>
        </authorList>
    </citation>
    <scope>NUCLEOTIDE SEQUENCE [LARGE SCALE GENOMIC DNA]</scope>
    <source>
        <strain evidence="7 8">DSM 7050</strain>
    </source>
</reference>
<evidence type="ECO:0000313" key="8">
    <source>
        <dbReference type="Proteomes" id="UP000539538"/>
    </source>
</evidence>
<evidence type="ECO:0000313" key="7">
    <source>
        <dbReference type="EMBL" id="MBB4651122.1"/>
    </source>
</evidence>
<dbReference type="InterPro" id="IPR039538">
    <property type="entry name" value="BetI_C"/>
</dbReference>
<gene>
    <name evidence="7" type="ORF">GGQ99_002885</name>
</gene>
<dbReference type="SUPFAM" id="SSF46689">
    <property type="entry name" value="Homeodomain-like"/>
    <property type="match status" value="1"/>
</dbReference>